<evidence type="ECO:0000313" key="3">
    <source>
        <dbReference type="Proteomes" id="UP000194012"/>
    </source>
</evidence>
<keyword evidence="1" id="KW-0472">Membrane</keyword>
<evidence type="ECO:0008006" key="4">
    <source>
        <dbReference type="Google" id="ProtNLM"/>
    </source>
</evidence>
<evidence type="ECO:0000256" key="1">
    <source>
        <dbReference type="SAM" id="Phobius"/>
    </source>
</evidence>
<feature type="transmembrane region" description="Helical" evidence="1">
    <location>
        <begin position="110"/>
        <end position="128"/>
    </location>
</feature>
<keyword evidence="3" id="KW-1185">Reference proteome</keyword>
<sequence>MTVTALSKYQRLEAQGLWRATPEAQRIDVIVSVGEATLTITDTRDRVLAHWSLAAIARRNPGAHPAIYHPDGDLGETLEVPEDEVQMIEAIDKLRAAISRQRPRPGRLRLVGFLTSLAAVVALAVFWLPGAARKHALVVVPAVKRAEIGQSLLEHLQKVTGPACRGPGGAGALGELAKRLPAPKGAGAARFMVVRGGVAGALRLPGGTVLINAALVEDYEEADVVAGHIVAAYLRAQTRDPLDRLLAQGGISASLRLLTTGVLPDEALRAHAEALLTDPPDPLDPEGLLTGFRTWQVRATPYAYALDITGETVLPLIEADPFAGAPPPPQILSDQDWLRLQAICAG</sequence>
<dbReference type="RefSeq" id="WP_085828497.1">
    <property type="nucleotide sequence ID" value="NZ_FWFJ01000055.1"/>
</dbReference>
<evidence type="ECO:0000313" key="2">
    <source>
        <dbReference type="EMBL" id="SLN73150.1"/>
    </source>
</evidence>
<protein>
    <recommendedName>
        <fullName evidence="4">Peptidase M48 domain-containing protein</fullName>
    </recommendedName>
</protein>
<dbReference type="Proteomes" id="UP000194012">
    <property type="component" value="Unassembled WGS sequence"/>
</dbReference>
<keyword evidence="1" id="KW-1133">Transmembrane helix</keyword>
<name>A0A1X7A8E7_9RHOB</name>
<dbReference type="OrthoDB" id="7822309at2"/>
<accession>A0A1X7A8E7</accession>
<organism evidence="2 3">
    <name type="scientific">Roseovarius gaetbuli</name>
    <dbReference type="NCBI Taxonomy" id="1356575"/>
    <lineage>
        <taxon>Bacteria</taxon>
        <taxon>Pseudomonadati</taxon>
        <taxon>Pseudomonadota</taxon>
        <taxon>Alphaproteobacteria</taxon>
        <taxon>Rhodobacterales</taxon>
        <taxon>Roseobacteraceae</taxon>
        <taxon>Roseovarius</taxon>
    </lineage>
</organism>
<gene>
    <name evidence="2" type="ORF">ROG8370_03579</name>
</gene>
<dbReference type="AlphaFoldDB" id="A0A1X7A8E7"/>
<proteinExistence type="predicted"/>
<reference evidence="3" key="1">
    <citation type="submission" date="2017-03" db="EMBL/GenBank/DDBJ databases">
        <authorList>
            <person name="Rodrigo-Torres L."/>
            <person name="Arahal R.D."/>
            <person name="Lucena T."/>
        </authorList>
    </citation>
    <scope>NUCLEOTIDE SEQUENCE [LARGE SCALE GENOMIC DNA]</scope>
    <source>
        <strain evidence="3">CECT 8370</strain>
    </source>
</reference>
<keyword evidence="1" id="KW-0812">Transmembrane</keyword>
<dbReference type="EMBL" id="FWFJ01000055">
    <property type="protein sequence ID" value="SLN73150.1"/>
    <property type="molecule type" value="Genomic_DNA"/>
</dbReference>